<reference evidence="1" key="2">
    <citation type="journal article" date="2021" name="PeerJ">
        <title>Extensive microbial diversity within the chicken gut microbiome revealed by metagenomics and culture.</title>
        <authorList>
            <person name="Gilroy R."/>
            <person name="Ravi A."/>
            <person name="Getino M."/>
            <person name="Pursley I."/>
            <person name="Horton D.L."/>
            <person name="Alikhan N.F."/>
            <person name="Baker D."/>
            <person name="Gharbi K."/>
            <person name="Hall N."/>
            <person name="Watson M."/>
            <person name="Adriaenssens E.M."/>
            <person name="Foster-Nyarko E."/>
            <person name="Jarju S."/>
            <person name="Secka A."/>
            <person name="Antonio M."/>
            <person name="Oren A."/>
            <person name="Chaudhuri R.R."/>
            <person name="La Ragione R."/>
            <person name="Hildebrand F."/>
            <person name="Pallen M.J."/>
        </authorList>
    </citation>
    <scope>NUCLEOTIDE SEQUENCE</scope>
    <source>
        <strain evidence="1">CHK184-25365</strain>
    </source>
</reference>
<protein>
    <submittedName>
        <fullName evidence="1">Uncharacterized protein</fullName>
    </submittedName>
</protein>
<sequence length="336" mass="35821">LSVGGGIVLLAAIAAVLWFVVLGGKLPGGFTTNVGGNFSVTPGLAAPNGSYSVTCDEYINQYEETLSSFAGQTITVERYDSDTSDFALDYVICQNGEETDIRLCFYEDAVQVMGSEYFDTVMIDSWEVEPGMSNFSTNAAAAAMLLADSDCNGADAARQQIRQWVEQNSGTDTVQTLNGITYAFSYLSDGEFSSLYVADSDGASYLGGSTESTGYSSPLGEYLPETVYLADGSSQSCREYLESMVQASGQDVNSPEAQTAIDQGMNTGYYFHSDGSVELTVAGSVTEEGSYEMSGQEIEVSIGGQTIRMDYDGSTDEVTVYNDAEGISTVFTYNGM</sequence>
<dbReference type="Proteomes" id="UP000886749">
    <property type="component" value="Unassembled WGS sequence"/>
</dbReference>
<evidence type="ECO:0000313" key="2">
    <source>
        <dbReference type="Proteomes" id="UP000886749"/>
    </source>
</evidence>
<proteinExistence type="predicted"/>
<evidence type="ECO:0000313" key="1">
    <source>
        <dbReference type="EMBL" id="HIR40586.1"/>
    </source>
</evidence>
<comment type="caution">
    <text evidence="1">The sequence shown here is derived from an EMBL/GenBank/DDBJ whole genome shotgun (WGS) entry which is preliminary data.</text>
</comment>
<gene>
    <name evidence="1" type="ORF">IAB36_02025</name>
</gene>
<name>A0A9D1AK05_9FIRM</name>
<feature type="non-terminal residue" evidence="1">
    <location>
        <position position="1"/>
    </location>
</feature>
<reference evidence="1" key="1">
    <citation type="submission" date="2020-10" db="EMBL/GenBank/DDBJ databases">
        <authorList>
            <person name="Gilroy R."/>
        </authorList>
    </citation>
    <scope>NUCLEOTIDE SEQUENCE</scope>
    <source>
        <strain evidence="1">CHK184-25365</strain>
    </source>
</reference>
<organism evidence="1 2">
    <name type="scientific">Candidatus Egerieicola pullicola</name>
    <dbReference type="NCBI Taxonomy" id="2840775"/>
    <lineage>
        <taxon>Bacteria</taxon>
        <taxon>Bacillati</taxon>
        <taxon>Bacillota</taxon>
        <taxon>Clostridia</taxon>
        <taxon>Eubacteriales</taxon>
        <taxon>Oscillospiraceae</taxon>
        <taxon>Oscillospiraceae incertae sedis</taxon>
        <taxon>Candidatus Egerieicola</taxon>
    </lineage>
</organism>
<dbReference type="EMBL" id="DVGY01000050">
    <property type="protein sequence ID" value="HIR40586.1"/>
    <property type="molecule type" value="Genomic_DNA"/>
</dbReference>
<dbReference type="AlphaFoldDB" id="A0A9D1AK05"/>
<accession>A0A9D1AK05</accession>